<organism evidence="8 9">
    <name type="scientific">Adineta steineri</name>
    <dbReference type="NCBI Taxonomy" id="433720"/>
    <lineage>
        <taxon>Eukaryota</taxon>
        <taxon>Metazoa</taxon>
        <taxon>Spiralia</taxon>
        <taxon>Gnathifera</taxon>
        <taxon>Rotifera</taxon>
        <taxon>Eurotatoria</taxon>
        <taxon>Bdelloidea</taxon>
        <taxon>Adinetida</taxon>
        <taxon>Adinetidae</taxon>
        <taxon>Adineta</taxon>
    </lineage>
</organism>
<comment type="subcellular location">
    <subcellularLocation>
        <location evidence="1">Membrane</location>
    </subcellularLocation>
</comment>
<feature type="transmembrane region" description="Helical" evidence="5">
    <location>
        <begin position="173"/>
        <end position="193"/>
    </location>
</feature>
<keyword evidence="2 5" id="KW-0812">Transmembrane</keyword>
<dbReference type="Gene3D" id="1.20.1070.10">
    <property type="entry name" value="Rhodopsin 7-helix transmembrane proteins"/>
    <property type="match status" value="1"/>
</dbReference>
<dbReference type="SUPFAM" id="SSF81321">
    <property type="entry name" value="Family A G protein-coupled receptor-like"/>
    <property type="match status" value="1"/>
</dbReference>
<dbReference type="EMBL" id="CAJNOM010005616">
    <property type="protein sequence ID" value="CAF1665022.1"/>
    <property type="molecule type" value="Genomic_DNA"/>
</dbReference>
<feature type="transmembrane region" description="Helical" evidence="5">
    <location>
        <begin position="46"/>
        <end position="66"/>
    </location>
</feature>
<name>A0A816FRU9_9BILA</name>
<feature type="transmembrane region" description="Helical" evidence="5">
    <location>
        <begin position="86"/>
        <end position="107"/>
    </location>
</feature>
<comment type="caution">
    <text evidence="8">The sequence shown here is derived from an EMBL/GenBank/DDBJ whole genome shotgun (WGS) entry which is preliminary data.</text>
</comment>
<protein>
    <recommendedName>
        <fullName evidence="6">G-protein coupled receptors family 1 profile domain-containing protein</fullName>
    </recommendedName>
</protein>
<dbReference type="GO" id="GO:0016020">
    <property type="term" value="C:membrane"/>
    <property type="evidence" value="ECO:0007669"/>
    <property type="project" value="UniProtKB-SubCell"/>
</dbReference>
<keyword evidence="3 5" id="KW-1133">Transmembrane helix</keyword>
<reference evidence="8" key="1">
    <citation type="submission" date="2021-02" db="EMBL/GenBank/DDBJ databases">
        <authorList>
            <person name="Nowell W R."/>
        </authorList>
    </citation>
    <scope>NUCLEOTIDE SEQUENCE</scope>
</reference>
<dbReference type="EMBL" id="CAJNOI010005211">
    <property type="protein sequence ID" value="CAF1561645.1"/>
    <property type="molecule type" value="Genomic_DNA"/>
</dbReference>
<feature type="transmembrane region" description="Helical" evidence="5">
    <location>
        <begin position="12"/>
        <end position="34"/>
    </location>
</feature>
<evidence type="ECO:0000259" key="6">
    <source>
        <dbReference type="PROSITE" id="PS50262"/>
    </source>
</evidence>
<dbReference type="Proteomes" id="UP000663832">
    <property type="component" value="Unassembled WGS sequence"/>
</dbReference>
<evidence type="ECO:0000313" key="7">
    <source>
        <dbReference type="EMBL" id="CAF1561645.1"/>
    </source>
</evidence>
<feature type="domain" description="G-protein coupled receptors family 1 profile" evidence="6">
    <location>
        <begin position="1"/>
        <end position="190"/>
    </location>
</feature>
<evidence type="ECO:0000256" key="1">
    <source>
        <dbReference type="ARBA" id="ARBA00004370"/>
    </source>
</evidence>
<keyword evidence="9" id="KW-1185">Reference proteome</keyword>
<keyword evidence="4 5" id="KW-0472">Membrane</keyword>
<accession>A0A816FRU9</accession>
<dbReference type="OrthoDB" id="10057747at2759"/>
<gene>
    <name evidence="7" type="ORF">BJG266_LOCUS46999</name>
    <name evidence="8" type="ORF">QVE165_LOCUS64039</name>
</gene>
<evidence type="ECO:0000256" key="3">
    <source>
        <dbReference type="ARBA" id="ARBA00022989"/>
    </source>
</evidence>
<evidence type="ECO:0000313" key="9">
    <source>
        <dbReference type="Proteomes" id="UP000663832"/>
    </source>
</evidence>
<sequence>MCIFLTYFTSIATNAICYSYLVTAISQYFFNILYRRKYLLTFRMHWFIIFLSWFISFLLPLLLYLQGALRYSSETHMCFLELSKQWAVLSYMIIAIGIPYFSIIFIYRNIIRHTRRINTMINATSNLQIMSNRDLRVLKNILILIGILGAAGLPSLILFIWNLVTPGKAPVPFYLACILVINICTNIQILFIFNMNKNTKIIFWNRVKSVFQ</sequence>
<evidence type="ECO:0000256" key="2">
    <source>
        <dbReference type="ARBA" id="ARBA00022692"/>
    </source>
</evidence>
<proteinExistence type="predicted"/>
<evidence type="ECO:0000313" key="8">
    <source>
        <dbReference type="EMBL" id="CAF1665022.1"/>
    </source>
</evidence>
<evidence type="ECO:0000256" key="5">
    <source>
        <dbReference type="SAM" id="Phobius"/>
    </source>
</evidence>
<dbReference type="InterPro" id="IPR017452">
    <property type="entry name" value="GPCR_Rhodpsn_7TM"/>
</dbReference>
<dbReference type="CDD" id="cd00637">
    <property type="entry name" value="7tm_classA_rhodopsin-like"/>
    <property type="match status" value="1"/>
</dbReference>
<dbReference type="AlphaFoldDB" id="A0A816FRU9"/>
<feature type="transmembrane region" description="Helical" evidence="5">
    <location>
        <begin position="141"/>
        <end position="161"/>
    </location>
</feature>
<evidence type="ECO:0000256" key="4">
    <source>
        <dbReference type="ARBA" id="ARBA00023136"/>
    </source>
</evidence>
<dbReference type="Proteomes" id="UP000663877">
    <property type="component" value="Unassembled WGS sequence"/>
</dbReference>
<dbReference type="PROSITE" id="PS50262">
    <property type="entry name" value="G_PROTEIN_RECEP_F1_2"/>
    <property type="match status" value="1"/>
</dbReference>